<keyword evidence="8" id="KW-0969">Cilium</keyword>
<comment type="subcellular location">
    <subcellularLocation>
        <location evidence="1 4">Bacterial flagellum basal body</location>
    </subcellularLocation>
</comment>
<comment type="caution">
    <text evidence="8">The sequence shown here is derived from an EMBL/GenBank/DDBJ whole genome shotgun (WGS) entry which is preliminary data.</text>
</comment>
<name>A0A841AU16_9MICO</name>
<dbReference type="Pfam" id="PF06429">
    <property type="entry name" value="Flg_bbr_C"/>
    <property type="match status" value="1"/>
</dbReference>
<evidence type="ECO:0000256" key="4">
    <source>
        <dbReference type="RuleBase" id="RU362116"/>
    </source>
</evidence>
<dbReference type="InterPro" id="IPR037925">
    <property type="entry name" value="FlgE/F/G-like"/>
</dbReference>
<dbReference type="GO" id="GO:0009425">
    <property type="term" value="C:bacterial-type flagellum basal body"/>
    <property type="evidence" value="ECO:0007669"/>
    <property type="project" value="UniProtKB-SubCell"/>
</dbReference>
<dbReference type="Pfam" id="PF00460">
    <property type="entry name" value="Flg_bb_rod"/>
    <property type="match status" value="1"/>
</dbReference>
<evidence type="ECO:0000259" key="5">
    <source>
        <dbReference type="Pfam" id="PF00460"/>
    </source>
</evidence>
<gene>
    <name evidence="8" type="ORF">HD599_003489</name>
</gene>
<evidence type="ECO:0000313" key="9">
    <source>
        <dbReference type="Proteomes" id="UP000536685"/>
    </source>
</evidence>
<dbReference type="GO" id="GO:0005829">
    <property type="term" value="C:cytosol"/>
    <property type="evidence" value="ECO:0007669"/>
    <property type="project" value="TreeGrafter"/>
</dbReference>
<dbReference type="InterPro" id="IPR053967">
    <property type="entry name" value="LlgE_F_G-like_D1"/>
</dbReference>
<evidence type="ECO:0000256" key="2">
    <source>
        <dbReference type="ARBA" id="ARBA00009677"/>
    </source>
</evidence>
<evidence type="ECO:0000256" key="1">
    <source>
        <dbReference type="ARBA" id="ARBA00004117"/>
    </source>
</evidence>
<reference evidence="8 9" key="1">
    <citation type="submission" date="2020-08" db="EMBL/GenBank/DDBJ databases">
        <title>Sequencing the genomes of 1000 actinobacteria strains.</title>
        <authorList>
            <person name="Klenk H.-P."/>
        </authorList>
    </citation>
    <scope>NUCLEOTIDE SEQUENCE [LARGE SCALE GENOMIC DNA]</scope>
    <source>
        <strain evidence="8 9">DSM 105784</strain>
    </source>
</reference>
<dbReference type="GO" id="GO:0071978">
    <property type="term" value="P:bacterial-type flagellum-dependent swarming motility"/>
    <property type="evidence" value="ECO:0007669"/>
    <property type="project" value="TreeGrafter"/>
</dbReference>
<keyword evidence="8" id="KW-0282">Flagellum</keyword>
<keyword evidence="9" id="KW-1185">Reference proteome</keyword>
<comment type="function">
    <text evidence="4">A flexible structure which links the flagellar filament to the drive apparatus in the basal body.</text>
</comment>
<dbReference type="Pfam" id="PF22692">
    <property type="entry name" value="LlgE_F_G_D1"/>
    <property type="match status" value="1"/>
</dbReference>
<evidence type="ECO:0000313" key="8">
    <source>
        <dbReference type="EMBL" id="MBB5845166.1"/>
    </source>
</evidence>
<proteinExistence type="inferred from homology"/>
<sequence length="396" mass="39694">MLRSLYAGISGLRSHQTMLDVTGNNIANVNTTAFKSSSTQFQDTLSQLTQGAGGPQQGVGGTNPAQVGLGVLVAGISTNFAQGSTQATGKAANLMISGDGFFVTRNGNQTSYTRAGDFDFDASGRLVSPDGSLVQGWGAVDGVVAEGGLTGDIQLPINAISAGEASTSATLGGNIPSDAAVGTVVVRDIEVFDATGAARSLSLTLTKTAAGWNVAGADPDNPAGPLTGTTALTFVDGVQTSAGTMTVGAGGIAIDLSAVTGSAGLTTMSVTAKDGRDPGTLESYTLTPDGTLIGSFSNGASQALARVVLATFTNPGGLEKTGGSSYRATFNSGEAEIGAPGDAGYGSITSGALEMSNVDLSQEFTNLIVAQRGFQANARIITTSDEVLQELTNLKR</sequence>
<feature type="domain" description="Flagellar basal-body/hook protein C-terminal" evidence="6">
    <location>
        <begin position="350"/>
        <end position="394"/>
    </location>
</feature>
<evidence type="ECO:0000256" key="3">
    <source>
        <dbReference type="ARBA" id="ARBA00023143"/>
    </source>
</evidence>
<dbReference type="NCBIfam" id="TIGR03506">
    <property type="entry name" value="FlgEFG_subfam"/>
    <property type="match status" value="1"/>
</dbReference>
<accession>A0A841AU16</accession>
<comment type="similarity">
    <text evidence="2 4">Belongs to the flagella basal body rod proteins family.</text>
</comment>
<dbReference type="InterPro" id="IPR010930">
    <property type="entry name" value="Flg_bb/hook_C_dom"/>
</dbReference>
<dbReference type="PANTHER" id="PTHR30435:SF1">
    <property type="entry name" value="FLAGELLAR HOOK PROTEIN FLGE"/>
    <property type="match status" value="1"/>
</dbReference>
<dbReference type="RefSeq" id="WP_184240029.1">
    <property type="nucleotide sequence ID" value="NZ_JACHMJ010000001.1"/>
</dbReference>
<dbReference type="InterPro" id="IPR020013">
    <property type="entry name" value="Flagellar_FlgE/F/G"/>
</dbReference>
<dbReference type="AlphaFoldDB" id="A0A841AU16"/>
<organism evidence="8 9">
    <name type="scientific">Conyzicola lurida</name>
    <dbReference type="NCBI Taxonomy" id="1172621"/>
    <lineage>
        <taxon>Bacteria</taxon>
        <taxon>Bacillati</taxon>
        <taxon>Actinomycetota</taxon>
        <taxon>Actinomycetes</taxon>
        <taxon>Micrococcales</taxon>
        <taxon>Microbacteriaceae</taxon>
        <taxon>Conyzicola</taxon>
    </lineage>
</organism>
<feature type="domain" description="Flagellar hook protein FlgE/F/G-like D1" evidence="7">
    <location>
        <begin position="95"/>
        <end position="160"/>
    </location>
</feature>
<evidence type="ECO:0000259" key="6">
    <source>
        <dbReference type="Pfam" id="PF06429"/>
    </source>
</evidence>
<dbReference type="Proteomes" id="UP000536685">
    <property type="component" value="Unassembled WGS sequence"/>
</dbReference>
<dbReference type="SUPFAM" id="SSF117143">
    <property type="entry name" value="Flagellar hook protein flgE"/>
    <property type="match status" value="1"/>
</dbReference>
<dbReference type="InterPro" id="IPR001444">
    <property type="entry name" value="Flag_bb_rod_N"/>
</dbReference>
<feature type="domain" description="Flagellar basal body rod protein N-terminal" evidence="5">
    <location>
        <begin position="5"/>
        <end position="35"/>
    </location>
</feature>
<dbReference type="GO" id="GO:0009424">
    <property type="term" value="C:bacterial-type flagellum hook"/>
    <property type="evidence" value="ECO:0007669"/>
    <property type="project" value="TreeGrafter"/>
</dbReference>
<keyword evidence="3 4" id="KW-0975">Bacterial flagellum</keyword>
<dbReference type="PANTHER" id="PTHR30435">
    <property type="entry name" value="FLAGELLAR PROTEIN"/>
    <property type="match status" value="1"/>
</dbReference>
<dbReference type="EMBL" id="JACHMJ010000001">
    <property type="protein sequence ID" value="MBB5845166.1"/>
    <property type="molecule type" value="Genomic_DNA"/>
</dbReference>
<protein>
    <recommendedName>
        <fullName evidence="4">Flagellar hook protein FlgE</fullName>
    </recommendedName>
</protein>
<evidence type="ECO:0000259" key="7">
    <source>
        <dbReference type="Pfam" id="PF22692"/>
    </source>
</evidence>
<keyword evidence="8" id="KW-0966">Cell projection</keyword>